<accession>A0A0D0AXQ5</accession>
<name>A0A0D0AXQ5_9AGAM</name>
<dbReference type="EMBL" id="KN835235">
    <property type="protein sequence ID" value="KIK42574.1"/>
    <property type="molecule type" value="Genomic_DNA"/>
</dbReference>
<protein>
    <submittedName>
        <fullName evidence="2">Uncharacterized protein</fullName>
    </submittedName>
</protein>
<dbReference type="Proteomes" id="UP000054485">
    <property type="component" value="Unassembled WGS sequence"/>
</dbReference>
<proteinExistence type="predicted"/>
<dbReference type="InParanoid" id="A0A0D0AXQ5"/>
<evidence type="ECO:0000313" key="2">
    <source>
        <dbReference type="EMBL" id="KIK42574.1"/>
    </source>
</evidence>
<reference evidence="3" key="2">
    <citation type="submission" date="2015-01" db="EMBL/GenBank/DDBJ databases">
        <title>Evolutionary Origins and Diversification of the Mycorrhizal Mutualists.</title>
        <authorList>
            <consortium name="DOE Joint Genome Institute"/>
            <consortium name="Mycorrhizal Genomics Consortium"/>
            <person name="Kohler A."/>
            <person name="Kuo A."/>
            <person name="Nagy L.G."/>
            <person name="Floudas D."/>
            <person name="Copeland A."/>
            <person name="Barry K.W."/>
            <person name="Cichocki N."/>
            <person name="Veneault-Fourrey C."/>
            <person name="LaButti K."/>
            <person name="Lindquist E.A."/>
            <person name="Lipzen A."/>
            <person name="Lundell T."/>
            <person name="Morin E."/>
            <person name="Murat C."/>
            <person name="Riley R."/>
            <person name="Ohm R."/>
            <person name="Sun H."/>
            <person name="Tunlid A."/>
            <person name="Henrissat B."/>
            <person name="Grigoriev I.V."/>
            <person name="Hibbett D.S."/>
            <person name="Martin F."/>
        </authorList>
    </citation>
    <scope>NUCLEOTIDE SEQUENCE [LARGE SCALE GENOMIC DNA]</scope>
    <source>
        <strain evidence="3">UH-Slu-Lm8-n1</strain>
    </source>
</reference>
<dbReference type="AlphaFoldDB" id="A0A0D0AXQ5"/>
<organism evidence="2 3">
    <name type="scientific">Suillus luteus UH-Slu-Lm8-n1</name>
    <dbReference type="NCBI Taxonomy" id="930992"/>
    <lineage>
        <taxon>Eukaryota</taxon>
        <taxon>Fungi</taxon>
        <taxon>Dikarya</taxon>
        <taxon>Basidiomycota</taxon>
        <taxon>Agaricomycotina</taxon>
        <taxon>Agaricomycetes</taxon>
        <taxon>Agaricomycetidae</taxon>
        <taxon>Boletales</taxon>
        <taxon>Suillineae</taxon>
        <taxon>Suillaceae</taxon>
        <taxon>Suillus</taxon>
    </lineage>
</organism>
<evidence type="ECO:0000256" key="1">
    <source>
        <dbReference type="SAM" id="MobiDB-lite"/>
    </source>
</evidence>
<dbReference type="OrthoDB" id="4085451at2759"/>
<dbReference type="HOGENOM" id="CLU_095043_0_0_1"/>
<keyword evidence="3" id="KW-1185">Reference proteome</keyword>
<feature type="region of interest" description="Disordered" evidence="1">
    <location>
        <begin position="31"/>
        <end position="70"/>
    </location>
</feature>
<sequence length="210" mass="23467">MPQAFGFIGHLVGSTSVTWTKSIMGSISSKAARTLPKEKPSWAGARTPLKQDSAQETRRSMPQRPLAFENRTDAVEADAKDPQFMSKLSRLGPVRVDHHMRSVRPADYVQQMHRSRLQSEVEALPSHSTQNRLLASSLSELLESRKVVKSQAELQALAEQYHIDVIKLVELAKLINTPSIDESTIVRSKNQDGEETLTMMAHWIDPKLGT</sequence>
<gene>
    <name evidence="2" type="ORF">CY34DRAFT_137567</name>
</gene>
<reference evidence="2 3" key="1">
    <citation type="submission" date="2014-04" db="EMBL/GenBank/DDBJ databases">
        <authorList>
            <consortium name="DOE Joint Genome Institute"/>
            <person name="Kuo A."/>
            <person name="Ruytinx J."/>
            <person name="Rineau F."/>
            <person name="Colpaert J."/>
            <person name="Kohler A."/>
            <person name="Nagy L.G."/>
            <person name="Floudas D."/>
            <person name="Copeland A."/>
            <person name="Barry K.W."/>
            <person name="Cichocki N."/>
            <person name="Veneault-Fourrey C."/>
            <person name="LaButti K."/>
            <person name="Lindquist E.A."/>
            <person name="Lipzen A."/>
            <person name="Lundell T."/>
            <person name="Morin E."/>
            <person name="Murat C."/>
            <person name="Sun H."/>
            <person name="Tunlid A."/>
            <person name="Henrissat B."/>
            <person name="Grigoriev I.V."/>
            <person name="Hibbett D.S."/>
            <person name="Martin F."/>
            <person name="Nordberg H.P."/>
            <person name="Cantor M.N."/>
            <person name="Hua S.X."/>
        </authorList>
    </citation>
    <scope>NUCLEOTIDE SEQUENCE [LARGE SCALE GENOMIC DNA]</scope>
    <source>
        <strain evidence="2 3">UH-Slu-Lm8-n1</strain>
    </source>
</reference>
<evidence type="ECO:0000313" key="3">
    <source>
        <dbReference type="Proteomes" id="UP000054485"/>
    </source>
</evidence>